<dbReference type="GO" id="GO:0016592">
    <property type="term" value="C:mediator complex"/>
    <property type="evidence" value="ECO:0007669"/>
    <property type="project" value="TreeGrafter"/>
</dbReference>
<feature type="compositionally biased region" description="Basic and acidic residues" evidence="1">
    <location>
        <begin position="275"/>
        <end position="284"/>
    </location>
</feature>
<protein>
    <submittedName>
        <fullName evidence="2">Uncharacterized protein</fullName>
    </submittedName>
</protein>
<keyword evidence="3" id="KW-1185">Reference proteome</keyword>
<feature type="compositionally biased region" description="Low complexity" evidence="1">
    <location>
        <begin position="376"/>
        <end position="388"/>
    </location>
</feature>
<dbReference type="GO" id="GO:0003713">
    <property type="term" value="F:transcription coactivator activity"/>
    <property type="evidence" value="ECO:0007669"/>
    <property type="project" value="TreeGrafter"/>
</dbReference>
<name>A0A383WAD6_TETOB</name>
<proteinExistence type="predicted"/>
<gene>
    <name evidence="2" type="ORF">BQ4739_LOCUS14915</name>
</gene>
<dbReference type="AlphaFoldDB" id="A0A383WAD6"/>
<dbReference type="EMBL" id="FNXT01001218">
    <property type="protein sequence ID" value="SZX74588.1"/>
    <property type="molecule type" value="Genomic_DNA"/>
</dbReference>
<evidence type="ECO:0000313" key="2">
    <source>
        <dbReference type="EMBL" id="SZX74588.1"/>
    </source>
</evidence>
<sequence>MASSSSPGNRTGLILCDPVDVAVAAAKRLSTLWKTDVNFKILQRPPPAAGESKADEAMRQTIALMETLARSLVVSVSLGSAASMKQLLQGLEQQQAAKLIAQLLVWLQQLPQVSVEQAAAGSSSSSSGSGGLLANSMWAACMVALNNLSAFVFKYQRMQTTQAVPHVEHLATALDSAGLFDSWQSCLPGPASKQQQQQQQQQQLCSSILFQVSKLWKVLAVSWQLALSVGESRKAALVLLHAAAKALTFAAHGMQQQAEQTASSSSSADRGSSGSDRRGSAEEAARLQHQVLSGLYVLDRCWRRRGCVGFNSRDLLIGFDQHVEAAALQQMIAVCSLLQTHVQQAPQQHGLQHSSAGAAGSSSSSTGGSSGGSFSQGGPSARQQQQQQPATSIPAYHAALLDLLPGGQACLDALWRATADGAAAAGPGAGVQVLQLLKWSDDSAYLLESIPSMRSSLAVHSTQLPPAPPTLAPREVYLQLFVGRQLLAATLFQQQQQQQQQQQHSRAGDQQLDSEWMPRLHGCNTALRSRIRTSAGLQGVSGSLVQLLEGPAAPLHALAVPCSVEGFLAAEPLQQQAAGSGSPGEQLFALKAALDGVGSWEAPGAPLDTAGCTGLIDCCVR</sequence>
<accession>A0A383WAD6</accession>
<feature type="compositionally biased region" description="Low complexity" evidence="1">
    <location>
        <begin position="354"/>
        <end position="367"/>
    </location>
</feature>
<dbReference type="PANTHER" id="PTHR46007">
    <property type="entry name" value="MEDIATOR OF RNA POLYMERASE II TRANSCRIPTION SUBUNIT 12"/>
    <property type="match status" value="1"/>
</dbReference>
<dbReference type="GO" id="GO:0045944">
    <property type="term" value="P:positive regulation of transcription by RNA polymerase II"/>
    <property type="evidence" value="ECO:0007669"/>
    <property type="project" value="TreeGrafter"/>
</dbReference>
<dbReference type="PANTHER" id="PTHR46007:SF8">
    <property type="entry name" value="C2H2-TYPE DOMAIN-CONTAINING PROTEIN"/>
    <property type="match status" value="1"/>
</dbReference>
<reference evidence="2 3" key="1">
    <citation type="submission" date="2016-10" db="EMBL/GenBank/DDBJ databases">
        <authorList>
            <person name="Cai Z."/>
        </authorList>
    </citation>
    <scope>NUCLEOTIDE SEQUENCE [LARGE SCALE GENOMIC DNA]</scope>
</reference>
<feature type="region of interest" description="Disordered" evidence="1">
    <location>
        <begin position="346"/>
        <end position="389"/>
    </location>
</feature>
<dbReference type="InterPro" id="IPR051647">
    <property type="entry name" value="Mediator_comp_sub12"/>
</dbReference>
<evidence type="ECO:0000256" key="1">
    <source>
        <dbReference type="SAM" id="MobiDB-lite"/>
    </source>
</evidence>
<evidence type="ECO:0000313" key="3">
    <source>
        <dbReference type="Proteomes" id="UP000256970"/>
    </source>
</evidence>
<feature type="compositionally biased region" description="Low complexity" evidence="1">
    <location>
        <begin position="262"/>
        <end position="274"/>
    </location>
</feature>
<feature type="region of interest" description="Disordered" evidence="1">
    <location>
        <begin position="258"/>
        <end position="284"/>
    </location>
</feature>
<dbReference type="Proteomes" id="UP000256970">
    <property type="component" value="Unassembled WGS sequence"/>
</dbReference>
<organism evidence="2 3">
    <name type="scientific">Tetradesmus obliquus</name>
    <name type="common">Green alga</name>
    <name type="synonym">Acutodesmus obliquus</name>
    <dbReference type="NCBI Taxonomy" id="3088"/>
    <lineage>
        <taxon>Eukaryota</taxon>
        <taxon>Viridiplantae</taxon>
        <taxon>Chlorophyta</taxon>
        <taxon>core chlorophytes</taxon>
        <taxon>Chlorophyceae</taxon>
        <taxon>CS clade</taxon>
        <taxon>Sphaeropleales</taxon>
        <taxon>Scenedesmaceae</taxon>
        <taxon>Tetradesmus</taxon>
    </lineage>
</organism>